<feature type="region of interest" description="Disordered" evidence="6">
    <location>
        <begin position="1"/>
        <end position="66"/>
    </location>
</feature>
<dbReference type="OrthoDB" id="9788219at2"/>
<protein>
    <recommendedName>
        <fullName evidence="5">Inner membrane-spanning protein YciB</fullName>
    </recommendedName>
</protein>
<evidence type="ECO:0000256" key="2">
    <source>
        <dbReference type="ARBA" id="ARBA00022692"/>
    </source>
</evidence>
<reference evidence="7 8" key="1">
    <citation type="journal article" date="2013" name="Genome Announc.">
        <title>Draft Genome Sequence of an Alphaproteobacterium, Caenispirillum salinarum AK4(T), Isolated from a Solar Saltern.</title>
        <authorList>
            <person name="Khatri I."/>
            <person name="Singh A."/>
            <person name="Korpole S."/>
            <person name="Pinnaka A.K."/>
            <person name="Subramanian S."/>
        </authorList>
    </citation>
    <scope>NUCLEOTIDE SEQUENCE [LARGE SCALE GENOMIC DNA]</scope>
    <source>
        <strain evidence="7 8">AK4</strain>
    </source>
</reference>
<dbReference type="AlphaFoldDB" id="K9H3D9"/>
<dbReference type="HAMAP" id="MF_00189">
    <property type="entry name" value="YciB"/>
    <property type="match status" value="1"/>
</dbReference>
<feature type="transmembrane region" description="Helical" evidence="5">
    <location>
        <begin position="122"/>
        <end position="141"/>
    </location>
</feature>
<dbReference type="PANTHER" id="PTHR36917">
    <property type="entry name" value="INTRACELLULAR SEPTATION PROTEIN A-RELATED"/>
    <property type="match status" value="1"/>
</dbReference>
<dbReference type="RefSeq" id="WP_009538602.1">
    <property type="nucleotide sequence ID" value="NZ_ANHY01000002.1"/>
</dbReference>
<evidence type="ECO:0000256" key="6">
    <source>
        <dbReference type="SAM" id="MobiDB-lite"/>
    </source>
</evidence>
<dbReference type="PANTHER" id="PTHR36917:SF1">
    <property type="entry name" value="INNER MEMBRANE-SPANNING PROTEIN YCIB"/>
    <property type="match status" value="1"/>
</dbReference>
<comment type="subcellular location">
    <subcellularLocation>
        <location evidence="5">Cell inner membrane</location>
        <topology evidence="5">Multi-pass membrane protein</topology>
    </subcellularLocation>
</comment>
<keyword evidence="1 5" id="KW-1003">Cell membrane</keyword>
<comment type="caution">
    <text evidence="7">The sequence shown here is derived from an EMBL/GenBank/DDBJ whole genome shotgun (WGS) entry which is preliminary data.</text>
</comment>
<keyword evidence="8" id="KW-1185">Reference proteome</keyword>
<evidence type="ECO:0000313" key="7">
    <source>
        <dbReference type="EMBL" id="EKV32775.1"/>
    </source>
</evidence>
<keyword evidence="4 5" id="KW-0472">Membrane</keyword>
<feature type="transmembrane region" description="Helical" evidence="5">
    <location>
        <begin position="187"/>
        <end position="205"/>
    </location>
</feature>
<dbReference type="EMBL" id="ANHY01000002">
    <property type="protein sequence ID" value="EKV32775.1"/>
    <property type="molecule type" value="Genomic_DNA"/>
</dbReference>
<comment type="similarity">
    <text evidence="5">Belongs to the YciB family.</text>
</comment>
<evidence type="ECO:0000256" key="4">
    <source>
        <dbReference type="ARBA" id="ARBA00023136"/>
    </source>
</evidence>
<keyword evidence="2 5" id="KW-0812">Transmembrane</keyword>
<evidence type="ECO:0000256" key="3">
    <source>
        <dbReference type="ARBA" id="ARBA00022989"/>
    </source>
</evidence>
<dbReference type="GO" id="GO:0005886">
    <property type="term" value="C:plasma membrane"/>
    <property type="evidence" value="ECO:0007669"/>
    <property type="project" value="UniProtKB-SubCell"/>
</dbReference>
<sequence>MDITPKAAPAGLAPTKAGARAARLRQPVETRPRCSDMRDTSDAATPSARARTGQADGRSGGGRPSSWRLGATVERIALELGPALAFFLAVRFYDIFAGTIVLLVAGVLSTAVSWMRQRRVPVVPFASLALTGMLGGATLILEEGRFIKMRPTIINALTALVLAGALVRGRMLLRSVLGAGIEAEAAAWRRVTIGIVLFLLALSVANEIVWRSVSTEVWAGFKAFAIPALDALAFWLAYRHLRRHACPAD</sequence>
<accession>K9H3D9</accession>
<gene>
    <name evidence="5" type="primary">yciB</name>
    <name evidence="7" type="ORF">C882_1613</name>
</gene>
<comment type="function">
    <text evidence="5">Plays a role in cell envelope biogenesis, maintenance of cell envelope integrity and membrane homeostasis.</text>
</comment>
<organism evidence="7 8">
    <name type="scientific">Caenispirillum salinarum AK4</name>
    <dbReference type="NCBI Taxonomy" id="1238182"/>
    <lineage>
        <taxon>Bacteria</taxon>
        <taxon>Pseudomonadati</taxon>
        <taxon>Pseudomonadota</taxon>
        <taxon>Alphaproteobacteria</taxon>
        <taxon>Rhodospirillales</taxon>
        <taxon>Novispirillaceae</taxon>
        <taxon>Caenispirillum</taxon>
    </lineage>
</organism>
<name>K9H3D9_9PROT</name>
<feature type="transmembrane region" description="Helical" evidence="5">
    <location>
        <begin position="217"/>
        <end position="238"/>
    </location>
</feature>
<evidence type="ECO:0000256" key="1">
    <source>
        <dbReference type="ARBA" id="ARBA00022475"/>
    </source>
</evidence>
<feature type="transmembrane region" description="Helical" evidence="5">
    <location>
        <begin position="95"/>
        <end position="115"/>
    </location>
</feature>
<dbReference type="Pfam" id="PF04279">
    <property type="entry name" value="IspA"/>
    <property type="match status" value="1"/>
</dbReference>
<proteinExistence type="inferred from homology"/>
<feature type="compositionally biased region" description="Basic and acidic residues" evidence="6">
    <location>
        <begin position="26"/>
        <end position="41"/>
    </location>
</feature>
<evidence type="ECO:0000256" key="5">
    <source>
        <dbReference type="HAMAP-Rule" id="MF_00189"/>
    </source>
</evidence>
<dbReference type="eggNOG" id="COG2917">
    <property type="taxonomic scope" value="Bacteria"/>
</dbReference>
<keyword evidence="5" id="KW-0997">Cell inner membrane</keyword>
<dbReference type="InterPro" id="IPR006008">
    <property type="entry name" value="YciB"/>
</dbReference>
<feature type="transmembrane region" description="Helical" evidence="5">
    <location>
        <begin position="147"/>
        <end position="167"/>
    </location>
</feature>
<dbReference type="Proteomes" id="UP000009881">
    <property type="component" value="Unassembled WGS sequence"/>
</dbReference>
<evidence type="ECO:0000313" key="8">
    <source>
        <dbReference type="Proteomes" id="UP000009881"/>
    </source>
</evidence>
<keyword evidence="3 5" id="KW-1133">Transmembrane helix</keyword>